<proteinExistence type="predicted"/>
<evidence type="ECO:0000259" key="2">
    <source>
        <dbReference type="Pfam" id="PF02698"/>
    </source>
</evidence>
<dbReference type="GO" id="GO:0005886">
    <property type="term" value="C:plasma membrane"/>
    <property type="evidence" value="ECO:0007669"/>
    <property type="project" value="TreeGrafter"/>
</dbReference>
<comment type="caution">
    <text evidence="3">The sequence shown here is derived from an EMBL/GenBank/DDBJ whole genome shotgun (WGS) entry which is preliminary data.</text>
</comment>
<feature type="domain" description="DUF218" evidence="2">
    <location>
        <begin position="69"/>
        <end position="231"/>
    </location>
</feature>
<dbReference type="Gene3D" id="3.40.50.620">
    <property type="entry name" value="HUPs"/>
    <property type="match status" value="1"/>
</dbReference>
<dbReference type="Pfam" id="PF02698">
    <property type="entry name" value="DUF218"/>
    <property type="match status" value="1"/>
</dbReference>
<dbReference type="InterPro" id="IPR014729">
    <property type="entry name" value="Rossmann-like_a/b/a_fold"/>
</dbReference>
<evidence type="ECO:0000256" key="1">
    <source>
        <dbReference type="SAM" id="Phobius"/>
    </source>
</evidence>
<feature type="transmembrane region" description="Helical" evidence="1">
    <location>
        <begin position="27"/>
        <end position="49"/>
    </location>
</feature>
<dbReference type="PANTHER" id="PTHR30336:SF4">
    <property type="entry name" value="ENVELOPE BIOGENESIS FACTOR ELYC"/>
    <property type="match status" value="1"/>
</dbReference>
<dbReference type="PANTHER" id="PTHR30336">
    <property type="entry name" value="INNER MEMBRANE PROTEIN, PROBABLE PERMEASE"/>
    <property type="match status" value="1"/>
</dbReference>
<dbReference type="EMBL" id="SMOD01000035">
    <property type="protein sequence ID" value="TDG03824.1"/>
    <property type="molecule type" value="Genomic_DNA"/>
</dbReference>
<dbReference type="GO" id="GO:0043164">
    <property type="term" value="P:Gram-negative-bacterium-type cell wall biogenesis"/>
    <property type="evidence" value="ECO:0007669"/>
    <property type="project" value="TreeGrafter"/>
</dbReference>
<reference evidence="3 4" key="1">
    <citation type="submission" date="2019-03" db="EMBL/GenBank/DDBJ databases">
        <title>Paraburkholderia sp. isolated from native Mimosa gymnas in Guartela State Park, Brazil.</title>
        <authorList>
            <person name="Paulitsch F."/>
            <person name="Hungria M."/>
            <person name="Delamuta J.R.M."/>
            <person name="Ribeiro R.A."/>
            <person name="Dall'Agnol R."/>
            <person name="Silva J.S.B."/>
        </authorList>
    </citation>
    <scope>NUCLEOTIDE SEQUENCE [LARGE SCALE GENOMIC DNA]</scope>
    <source>
        <strain evidence="3 4">CNPSo 3008</strain>
    </source>
</reference>
<evidence type="ECO:0000313" key="4">
    <source>
        <dbReference type="Proteomes" id="UP000295606"/>
    </source>
</evidence>
<dbReference type="InterPro" id="IPR003848">
    <property type="entry name" value="DUF218"/>
</dbReference>
<accession>A0A4R5L7J8</accession>
<keyword evidence="1" id="KW-1133">Transmembrane helix</keyword>
<dbReference type="GO" id="GO:0000270">
    <property type="term" value="P:peptidoglycan metabolic process"/>
    <property type="evidence" value="ECO:0007669"/>
    <property type="project" value="TreeGrafter"/>
</dbReference>
<protein>
    <submittedName>
        <fullName evidence="3">YdcF family protein</fullName>
    </submittedName>
</protein>
<dbReference type="RefSeq" id="WP_133187642.1">
    <property type="nucleotide sequence ID" value="NZ_SMOD01000035.1"/>
</dbReference>
<sequence>MTLVVLLVAIAVATCFAALKWRRTSGVLYAASFALFLAAGCGPVPAWLLTNLQSAYAKNPTVQWSKRNAIVVLGAGTEKVPRADLIEPGIFSYSRIVEAAALYRDCRKTGADCKIVVSGGDPRHNGESEASVYRGTLIRLGIESADVLSEPDSMNTWQNAQFTSALLERYQADEVLLVSSAIHLRRSLLYFSHFGVDATPMRADYLRAVLSPLPLAYNFTITDFALHEYAGMALYAVYNALGWNAAAKRPRLGNETRRLS</sequence>
<dbReference type="CDD" id="cd06259">
    <property type="entry name" value="YdcF-like"/>
    <property type="match status" value="1"/>
</dbReference>
<evidence type="ECO:0000313" key="3">
    <source>
        <dbReference type="EMBL" id="TDG03824.1"/>
    </source>
</evidence>
<keyword evidence="1" id="KW-0472">Membrane</keyword>
<dbReference type="InterPro" id="IPR051599">
    <property type="entry name" value="Cell_Envelope_Assoc"/>
</dbReference>
<gene>
    <name evidence="3" type="ORF">E1N52_32590</name>
</gene>
<dbReference type="AlphaFoldDB" id="A0A4R5L7J8"/>
<dbReference type="OrthoDB" id="9809813at2"/>
<organism evidence="3 4">
    <name type="scientific">Paraburkholderia guartelaensis</name>
    <dbReference type="NCBI Taxonomy" id="2546446"/>
    <lineage>
        <taxon>Bacteria</taxon>
        <taxon>Pseudomonadati</taxon>
        <taxon>Pseudomonadota</taxon>
        <taxon>Betaproteobacteria</taxon>
        <taxon>Burkholderiales</taxon>
        <taxon>Burkholderiaceae</taxon>
        <taxon>Paraburkholderia</taxon>
    </lineage>
</organism>
<keyword evidence="1" id="KW-0812">Transmembrane</keyword>
<dbReference type="Proteomes" id="UP000295606">
    <property type="component" value="Unassembled WGS sequence"/>
</dbReference>
<name>A0A4R5L7J8_9BURK</name>